<dbReference type="SUPFAM" id="SSF53300">
    <property type="entry name" value="vWA-like"/>
    <property type="match status" value="1"/>
</dbReference>
<reference evidence="4 5" key="1">
    <citation type="journal article" date="2018" name="ISME J.">
        <title>Endosymbiont genomes yield clues of tubeworm success.</title>
        <authorList>
            <person name="Li Y."/>
            <person name="Liles M.R."/>
            <person name="Halanych K.M."/>
        </authorList>
    </citation>
    <scope>NUCLEOTIDE SEQUENCE [LARGE SCALE GENOMIC DNA]</scope>
    <source>
        <strain evidence="4">A1422</strain>
    </source>
</reference>
<dbReference type="Pfam" id="PF13768">
    <property type="entry name" value="VWA_3"/>
    <property type="match status" value="1"/>
</dbReference>
<dbReference type="Proteomes" id="UP000255508">
    <property type="component" value="Unassembled WGS sequence"/>
</dbReference>
<gene>
    <name evidence="4" type="ORF">DIZ79_18430</name>
</gene>
<evidence type="ECO:0000259" key="3">
    <source>
        <dbReference type="PROSITE" id="PS51468"/>
    </source>
</evidence>
<comment type="caution">
    <text evidence="4">The sequence shown here is derived from an EMBL/GenBank/DDBJ whole genome shotgun (WGS) entry which is preliminary data.</text>
</comment>
<evidence type="ECO:0000259" key="2">
    <source>
        <dbReference type="PROSITE" id="PS50234"/>
    </source>
</evidence>
<dbReference type="CDD" id="cd01461">
    <property type="entry name" value="vWA_interalpha_trypsin_inhibitor"/>
    <property type="match status" value="1"/>
</dbReference>
<evidence type="ECO:0000256" key="1">
    <source>
        <dbReference type="SAM" id="Phobius"/>
    </source>
</evidence>
<dbReference type="SMART" id="SM00327">
    <property type="entry name" value="VWA"/>
    <property type="match status" value="1"/>
</dbReference>
<sequence length="713" mass="78922">MSHSLMQAGDNVDGPVRIDLRNREFIKDMLLTLVAAIGAGLAGSVFFVLLVLSTSGSALAAADEVTHGTLNLYSLDGRRIDDAPNLSTDVEMQINGMLARVKVVQRFSNPSQDWVEGIYQFPLPEDAAVDRLWMRIGERVIEGEIQEKQQARATYEKAKSEGRKASLLSQQRPNMFTTSVANVGPGESILIEIEYQQNLGYDQGRFQIRFPLVIAPRYIPGIPIVPEESSGFSGTGWAADTDQVPDASRITPSVADPALGRINPVSFNIHLDAGLPLASLESRYHPIVHTQDDRGRYQIDLKSKQVPADRDFELTWVPKVGVAPHAALFAELWDNEVYGLLMVMPPQGDAVMPTQPREVIFVVDTSGSMHGTSIAQAKAALKIALRRLRPDDRFNIIQFSSYTRALHQHAVDATPRNLRQALDYVSSLEADGGTEMLPALELALDGRESHDRLRQVIFLTDGSVGNEEELFKLIHRRLGASRLFTIGIGSAPNSFFMSRAAEFGRGSFTYVGDLGEVEPRLAALFLKLEQPLLTNIQLQWPDGVEVEGYPNPLPDLYAGEPILLVLKADQLQGLLNIKGDRAGESWQRRIHLGGGGDRTGVHLLWARANIAELMAQHNRGRPEPDVRKAVLEVALKHQLVSRYTSLVAVDKTPTRQLQEMLKTKPMPTNLPHDWTANKVFGRMPQTATPASLHLLIGLFLLMSVLVLTWRRRA</sequence>
<dbReference type="InterPro" id="IPR022440">
    <property type="entry name" value="CHP03788"/>
</dbReference>
<feature type="transmembrane region" description="Helical" evidence="1">
    <location>
        <begin position="30"/>
        <end position="52"/>
    </location>
</feature>
<dbReference type="Gene3D" id="3.40.50.410">
    <property type="entry name" value="von Willebrand factor, type A domain"/>
    <property type="match status" value="1"/>
</dbReference>
<dbReference type="InterPro" id="IPR036465">
    <property type="entry name" value="vWFA_dom_sf"/>
</dbReference>
<evidence type="ECO:0000313" key="4">
    <source>
        <dbReference type="EMBL" id="RDH81785.1"/>
    </source>
</evidence>
<dbReference type="InterPro" id="IPR002035">
    <property type="entry name" value="VWF_A"/>
</dbReference>
<name>A0A370DA53_9GAMM</name>
<dbReference type="AlphaFoldDB" id="A0A370DA53"/>
<dbReference type="InterPro" id="IPR013694">
    <property type="entry name" value="VIT"/>
</dbReference>
<accession>A0A370DA53</accession>
<dbReference type="PROSITE" id="PS50234">
    <property type="entry name" value="VWFA"/>
    <property type="match status" value="1"/>
</dbReference>
<protein>
    <submittedName>
        <fullName evidence="4">Marine proteobacterial sortase target protein</fullName>
    </submittedName>
</protein>
<keyword evidence="1" id="KW-1133">Transmembrane helix</keyword>
<keyword evidence="1" id="KW-0812">Transmembrane</keyword>
<dbReference type="PANTHER" id="PTHR45737">
    <property type="entry name" value="VON WILLEBRAND FACTOR A DOMAIN-CONTAINING PROTEIN 5A"/>
    <property type="match status" value="1"/>
</dbReference>
<organism evidence="4 5">
    <name type="scientific">endosymbiont of Lamellibrachia luymesi</name>
    <dbReference type="NCBI Taxonomy" id="2200907"/>
    <lineage>
        <taxon>Bacteria</taxon>
        <taxon>Pseudomonadati</taxon>
        <taxon>Pseudomonadota</taxon>
        <taxon>Gammaproteobacteria</taxon>
        <taxon>sulfur-oxidizing symbionts</taxon>
    </lineage>
</organism>
<dbReference type="PROSITE" id="PS51468">
    <property type="entry name" value="VIT"/>
    <property type="match status" value="1"/>
</dbReference>
<dbReference type="EMBL" id="QFXD01000326">
    <property type="protein sequence ID" value="RDH81785.1"/>
    <property type="molecule type" value="Genomic_DNA"/>
</dbReference>
<evidence type="ECO:0000313" key="5">
    <source>
        <dbReference type="Proteomes" id="UP000255508"/>
    </source>
</evidence>
<dbReference type="NCBIfam" id="TIGR03788">
    <property type="entry name" value="marine_srt_targ"/>
    <property type="match status" value="1"/>
</dbReference>
<dbReference type="Pfam" id="PF08487">
    <property type="entry name" value="VIT"/>
    <property type="match status" value="1"/>
</dbReference>
<feature type="domain" description="VIT" evidence="3">
    <location>
        <begin position="69"/>
        <end position="197"/>
    </location>
</feature>
<feature type="transmembrane region" description="Helical" evidence="1">
    <location>
        <begin position="690"/>
        <end position="709"/>
    </location>
</feature>
<dbReference type="SMART" id="SM00609">
    <property type="entry name" value="VIT"/>
    <property type="match status" value="1"/>
</dbReference>
<feature type="domain" description="VWFA" evidence="2">
    <location>
        <begin position="358"/>
        <end position="536"/>
    </location>
</feature>
<dbReference type="PANTHER" id="PTHR45737:SF6">
    <property type="entry name" value="VON WILLEBRAND FACTOR A DOMAIN-CONTAINING PROTEIN 5A"/>
    <property type="match status" value="1"/>
</dbReference>
<proteinExistence type="predicted"/>
<keyword evidence="1" id="KW-0472">Membrane</keyword>